<evidence type="ECO:0000256" key="4">
    <source>
        <dbReference type="ARBA" id="ARBA00025768"/>
    </source>
</evidence>
<feature type="region of interest" description="Disordered" evidence="5">
    <location>
        <begin position="1"/>
        <end position="40"/>
    </location>
</feature>
<feature type="compositionally biased region" description="Basic and acidic residues" evidence="5">
    <location>
        <begin position="270"/>
        <end position="279"/>
    </location>
</feature>
<feature type="compositionally biased region" description="Polar residues" evidence="5">
    <location>
        <begin position="283"/>
        <end position="295"/>
    </location>
</feature>
<evidence type="ECO:0000313" key="6">
    <source>
        <dbReference type="EMBL" id="CRK25390.1"/>
    </source>
</evidence>
<dbReference type="GO" id="GO:0000981">
    <property type="term" value="F:DNA-binding transcription factor activity, RNA polymerase II-specific"/>
    <property type="evidence" value="ECO:0007669"/>
    <property type="project" value="InterPro"/>
</dbReference>
<feature type="region of interest" description="Disordered" evidence="5">
    <location>
        <begin position="1263"/>
        <end position="1282"/>
    </location>
</feature>
<comment type="similarity">
    <text evidence="4">Belongs to the KTI12 family.</text>
</comment>
<sequence>MNRKATNPSAGTNTSPLEFQAPPIDLRRHQQQPTMMSSLSVSPQVFLSHEFDSAGETEDSWQYLDSQYASGCSNPSSLYFLNSPGGSLQSFIHVPSRRPSASAPGSGAGSPMASRLSPPYHAHPPPSTGSFRDQAETPPISYSLHPGDGAAAYAFPTDTATAPSMPMSTTAAAVTMNGDVGMTMALDYMPVMSADQMATFLHSGFFSPLPQQQQFDMASFPLPIHPYPIAADLSYQASQQSSIQQPQAQQHIQQPDSSPSTQDLTFDFDQGFHPEDRPVRPAWTSSESQLQTQETPMAKAPNAPTTRRFVIHESPYSKDPSLPRPSPSSSAPSVVARRDHNHPNAASSRKAKPMGVQKSKKDVDKTSFFVFTAEQVNIATAAGRSNCFDGGMHTTQRGRKGPLATSTKEAALKVRIKGACFCCKSRKVRCDADGDCRNCRKIRTGTPQLVCWRFPEFIPVLFPEFMRTHLRRDEVAEFIREHVGMPSRSSESYQIELHSGDDFQTTLVLKALTFQPKDVDAHHGWHSEVKKNEVQLHKQDSVPLLLDLETDSQREAVKRKISTYISSLSTEEHYAKQITEELGDIVLPKKILDLVQNYARKTDSKMVKKALSICTAHYVLMHQLLFRNKDALRCSTLSMPEGKHPTAVVLNRQLKALIDEQLAREVSDLFRIFNTSLKPRSKLEWTPCLAAFLVVCLFMEDMERATDMFVLSKNEISIRAGKQRLYTRKQVLEVNEQVEKMPFQQFMWQFHHIYQTHSKEHGSKAFNPLLDDASLATAATDGGVAAAELIGGLRGLVGPDWKELHDLVKDPILPMSETEEHPWPRNLAVNYCGRLAARFLMSFKSEEYIFGVMPKQGSNIYMPICASIPTTSLSTNSNTMTTYNAIVVRCRTALCSAPQPGDPNIVAMAGSRASSFLSDLSERSSPDSFATAVQTPGGVAKNEDKTLRIHNNDGAAIHSTIVYHEAAPLRRELEAQCKILLEEQLYTKAIFMLGQMLTSGHARKDGLPKPATVAPAGQLALLSTLTVHPHRTTRLKEDDNGVVVGETWTYLKGVLAIAGPLNADFKTAFAFRGPYRPHRRHVAAGDDDDDGIDEEKIYNKYANEESLFHLAEDFWHVVGWGFLCSSLHGHRWPYWKVWLEFMVEALEADWSQRALLDADEPVQSDDKPCTRHREESLFMMYTNHMRSGRARMSRTMKAILADGQQVSRRLFQEIFRNESKQLTQEYKQEAQKIPTAVDVEQGEYGGYMDLTDSDDDLDLDAANRSPWSTPRSPRQLIHEDPPDGMMEAAPLRIRIFALVAGAAFALPTALADFQDVFVEFVRQLKDLPPPRLQLYLSSLLDVATANGADGSVAIEVLGFLLDSLLPPKYEDPADYNEEAKGGFFVITAETLTRSFLPWPANTDDLDDNVKLALVLEAALLIIPADDPDTRRGALRAAAAKGIEARKERTKKSQGRGFRGARKKANPPSGRDLYLREMMDLTGERILAYIDGIEGRWGCRSGKFLPRHLSSFPLDKPRTIQLCRRLGLNLESSCPKADHHALTGLPTSGKSHRAAQLHAYLASHLAASPSKPPYRLHLISDESLSIPRSVYDLSATPAHVRSANASEKDARATTYAAVKRVLSDRDIVILDGGNYIKGWRYQLHCEAKAVRTPCALLQVGCCVDRARSVNEARLKAAAAAAAAAAEETSAHGDTAGDMAPTTEAYEPANWENLVFRYEEPNPMTRWDSPLFTLIWEDDDAQAKSVFASLWEAVAGEGRKAVKPNQATVQRSRDAGGDYLYVLDRETQDIVRRILEGQGEEGGGTVSVPNGGDARARELTVALPGRKLGVPQMQRHRRAFVGLNRGGIGLEGVGEFTVTRMREGFVGYLNDAFDKEDV</sequence>
<feature type="compositionally biased region" description="Low complexity" evidence="5">
    <location>
        <begin position="97"/>
        <end position="115"/>
    </location>
</feature>
<organism evidence="6 7">
    <name type="scientific">Verticillium longisporum</name>
    <name type="common">Verticillium dahliae var. longisporum</name>
    <dbReference type="NCBI Taxonomy" id="100787"/>
    <lineage>
        <taxon>Eukaryota</taxon>
        <taxon>Fungi</taxon>
        <taxon>Dikarya</taxon>
        <taxon>Ascomycota</taxon>
        <taxon>Pezizomycotina</taxon>
        <taxon>Sordariomycetes</taxon>
        <taxon>Hypocreomycetidae</taxon>
        <taxon>Glomerellales</taxon>
        <taxon>Plectosphaerellaceae</taxon>
        <taxon>Verticillium</taxon>
    </lineage>
</organism>
<feature type="compositionally biased region" description="Basic residues" evidence="5">
    <location>
        <begin position="1447"/>
        <end position="1464"/>
    </location>
</feature>
<evidence type="ECO:0000256" key="5">
    <source>
        <dbReference type="SAM" id="MobiDB-lite"/>
    </source>
</evidence>
<feature type="compositionally biased region" description="Low complexity" evidence="5">
    <location>
        <begin position="236"/>
        <end position="258"/>
    </location>
</feature>
<dbReference type="STRING" id="100787.A0A0G4LUX5"/>
<reference evidence="6 7" key="1">
    <citation type="submission" date="2015-05" db="EMBL/GenBank/DDBJ databases">
        <authorList>
            <person name="Wang D.B."/>
            <person name="Wang M."/>
        </authorList>
    </citation>
    <scope>NUCLEOTIDE SEQUENCE [LARGE SCALE GENOMIC DNA]</scope>
    <source>
        <strain evidence="6">VL1</strain>
    </source>
</reference>
<evidence type="ECO:0000256" key="3">
    <source>
        <dbReference type="ARBA" id="ARBA00023242"/>
    </source>
</evidence>
<dbReference type="SUPFAM" id="SSF52540">
    <property type="entry name" value="P-loop containing nucleoside triphosphate hydrolases"/>
    <property type="match status" value="1"/>
</dbReference>
<keyword evidence="7" id="KW-1185">Reference proteome</keyword>
<name>A0A0G4LUX5_VERLO</name>
<dbReference type="Proteomes" id="UP000044602">
    <property type="component" value="Unassembled WGS sequence"/>
</dbReference>
<evidence type="ECO:0008006" key="8">
    <source>
        <dbReference type="Google" id="ProtNLM"/>
    </source>
</evidence>
<dbReference type="GO" id="GO:0005524">
    <property type="term" value="F:ATP binding"/>
    <property type="evidence" value="ECO:0007669"/>
    <property type="project" value="UniProtKB-KW"/>
</dbReference>
<feature type="compositionally biased region" description="Polar residues" evidence="5">
    <location>
        <begin position="1"/>
        <end position="17"/>
    </location>
</feature>
<dbReference type="InterPro" id="IPR001138">
    <property type="entry name" value="Zn2Cys6_DnaBD"/>
</dbReference>
<gene>
    <name evidence="6" type="ORF">BN1708_003962</name>
</gene>
<proteinExistence type="inferred from homology"/>
<dbReference type="Pfam" id="PF08433">
    <property type="entry name" value="KTI12"/>
    <property type="match status" value="1"/>
</dbReference>
<accession>A0A0G4LUX5</accession>
<dbReference type="PANTHER" id="PTHR12435">
    <property type="match status" value="1"/>
</dbReference>
<keyword evidence="1" id="KW-0547">Nucleotide-binding</keyword>
<evidence type="ECO:0000256" key="2">
    <source>
        <dbReference type="ARBA" id="ARBA00022840"/>
    </source>
</evidence>
<protein>
    <recommendedName>
        <fullName evidence="8">Zn(2)-C6 fungal-type domain-containing protein</fullName>
    </recommendedName>
</protein>
<dbReference type="Gene3D" id="3.40.50.300">
    <property type="entry name" value="P-loop containing nucleotide triphosphate hydrolases"/>
    <property type="match status" value="1"/>
</dbReference>
<feature type="region of interest" description="Disordered" evidence="5">
    <location>
        <begin position="235"/>
        <end position="359"/>
    </location>
</feature>
<dbReference type="InterPro" id="IPR027417">
    <property type="entry name" value="P-loop_NTPase"/>
</dbReference>
<feature type="region of interest" description="Disordered" evidence="5">
    <location>
        <begin position="95"/>
        <end position="138"/>
    </location>
</feature>
<dbReference type="InterPro" id="IPR013641">
    <property type="entry name" value="KTI12/PSTK"/>
</dbReference>
<dbReference type="EMBL" id="CVQH01018890">
    <property type="protein sequence ID" value="CRK25390.1"/>
    <property type="molecule type" value="Genomic_DNA"/>
</dbReference>
<evidence type="ECO:0000256" key="1">
    <source>
        <dbReference type="ARBA" id="ARBA00022741"/>
    </source>
</evidence>
<keyword evidence="2" id="KW-0067">ATP-binding</keyword>
<keyword evidence="3" id="KW-0539">Nucleus</keyword>
<feature type="region of interest" description="Disordered" evidence="5">
    <location>
        <begin position="1444"/>
        <end position="1468"/>
    </location>
</feature>
<feature type="compositionally biased region" description="Polar residues" evidence="5">
    <location>
        <begin position="31"/>
        <end position="40"/>
    </location>
</feature>
<dbReference type="GO" id="GO:0008270">
    <property type="term" value="F:zinc ion binding"/>
    <property type="evidence" value="ECO:0007669"/>
    <property type="project" value="InterPro"/>
</dbReference>
<dbReference type="CDD" id="cd00067">
    <property type="entry name" value="GAL4"/>
    <property type="match status" value="1"/>
</dbReference>
<evidence type="ECO:0000313" key="7">
    <source>
        <dbReference type="Proteomes" id="UP000044602"/>
    </source>
</evidence>